<sequence>MDLTRTSTVALAERRIAWLEERQRVLAQNIANADTPGFRPRDIGGFQRSLAGAFGMTQTMPRHLPGTGGAIRARVDRTATDLAPNGNAVSLDREAMRVADTDTAHALATGLYRRWVGLFRTALGRPQ</sequence>
<reference evidence="4" key="1">
    <citation type="journal article" date="2019" name="Int. J. Syst. Evol. Microbiol.">
        <title>The Global Catalogue of Microorganisms (GCM) 10K type strain sequencing project: providing services to taxonomists for standard genome sequencing and annotation.</title>
        <authorList>
            <consortium name="The Broad Institute Genomics Platform"/>
            <consortium name="The Broad Institute Genome Sequencing Center for Infectious Disease"/>
            <person name="Wu L."/>
            <person name="Ma J."/>
        </authorList>
    </citation>
    <scope>NUCLEOTIDE SEQUENCE [LARGE SCALE GENOMIC DNA]</scope>
    <source>
        <strain evidence="4">CECT 7131</strain>
    </source>
</reference>
<evidence type="ECO:0000259" key="2">
    <source>
        <dbReference type="Pfam" id="PF00460"/>
    </source>
</evidence>
<dbReference type="Proteomes" id="UP001529369">
    <property type="component" value="Unassembled WGS sequence"/>
</dbReference>
<evidence type="ECO:0000313" key="4">
    <source>
        <dbReference type="Proteomes" id="UP001529369"/>
    </source>
</evidence>
<keyword evidence="4" id="KW-1185">Reference proteome</keyword>
<organism evidence="3 4">
    <name type="scientific">Paeniroseomonas aquatica</name>
    <dbReference type="NCBI Taxonomy" id="373043"/>
    <lineage>
        <taxon>Bacteria</taxon>
        <taxon>Pseudomonadati</taxon>
        <taxon>Pseudomonadota</taxon>
        <taxon>Alphaproteobacteria</taxon>
        <taxon>Acetobacterales</taxon>
        <taxon>Acetobacteraceae</taxon>
        <taxon>Paeniroseomonas</taxon>
    </lineage>
</organism>
<proteinExistence type="predicted"/>
<dbReference type="InterPro" id="IPR001444">
    <property type="entry name" value="Flag_bb_rod_N"/>
</dbReference>
<keyword evidence="3" id="KW-0966">Cell projection</keyword>
<dbReference type="Pfam" id="PF00460">
    <property type="entry name" value="Flg_bb_rod"/>
    <property type="match status" value="1"/>
</dbReference>
<name>A0ABT8ABX8_9PROT</name>
<dbReference type="RefSeq" id="WP_290319364.1">
    <property type="nucleotide sequence ID" value="NZ_JAUFPN010000191.1"/>
</dbReference>
<comment type="subcellular location">
    <subcellularLocation>
        <location evidence="1">Bacterial flagellum basal body</location>
    </subcellularLocation>
</comment>
<comment type="caution">
    <text evidence="3">The sequence shown here is derived from an EMBL/GenBank/DDBJ whole genome shotgun (WGS) entry which is preliminary data.</text>
</comment>
<accession>A0ABT8ABX8</accession>
<feature type="domain" description="Flagellar basal body rod protein N-terminal" evidence="2">
    <location>
        <begin position="21"/>
        <end position="39"/>
    </location>
</feature>
<keyword evidence="3" id="KW-0282">Flagellum</keyword>
<keyword evidence="3" id="KW-0969">Cilium</keyword>
<evidence type="ECO:0000313" key="3">
    <source>
        <dbReference type="EMBL" id="MDN3567339.1"/>
    </source>
</evidence>
<protein>
    <submittedName>
        <fullName evidence="3">Flagellar basal body protein</fullName>
    </submittedName>
</protein>
<dbReference type="EMBL" id="JAUFPN010000191">
    <property type="protein sequence ID" value="MDN3567339.1"/>
    <property type="molecule type" value="Genomic_DNA"/>
</dbReference>
<evidence type="ECO:0000256" key="1">
    <source>
        <dbReference type="ARBA" id="ARBA00004117"/>
    </source>
</evidence>
<gene>
    <name evidence="3" type="ORF">QWZ14_23415</name>
</gene>